<evidence type="ECO:0000313" key="2">
    <source>
        <dbReference type="EMBL" id="TGD56733.1"/>
    </source>
</evidence>
<dbReference type="OrthoDB" id="9804235at2"/>
<dbReference type="RefSeq" id="WP_135527506.1">
    <property type="nucleotide sequence ID" value="NZ_SRLH01000009.1"/>
</dbReference>
<evidence type="ECO:0000259" key="1">
    <source>
        <dbReference type="PROSITE" id="PS51819"/>
    </source>
</evidence>
<dbReference type="InterPro" id="IPR037523">
    <property type="entry name" value="VOC_core"/>
</dbReference>
<comment type="caution">
    <text evidence="2">The sequence shown here is derived from an EMBL/GenBank/DDBJ whole genome shotgun (WGS) entry which is preliminary data.</text>
</comment>
<protein>
    <submittedName>
        <fullName evidence="2">VOC family protein</fullName>
    </submittedName>
</protein>
<dbReference type="InterPro" id="IPR004360">
    <property type="entry name" value="Glyas_Fos-R_dOase_dom"/>
</dbReference>
<gene>
    <name evidence="2" type="ORF">E4635_14925</name>
</gene>
<dbReference type="PANTHER" id="PTHR33993:SF2">
    <property type="entry name" value="VOC DOMAIN-CONTAINING PROTEIN"/>
    <property type="match status" value="1"/>
</dbReference>
<name>A0A4Z0L2S3_9FLAO</name>
<organism evidence="2 3">
    <name type="scientific">Flavobacterium humi</name>
    <dbReference type="NCBI Taxonomy" id="2562683"/>
    <lineage>
        <taxon>Bacteria</taxon>
        <taxon>Pseudomonadati</taxon>
        <taxon>Bacteroidota</taxon>
        <taxon>Flavobacteriia</taxon>
        <taxon>Flavobacteriales</taxon>
        <taxon>Flavobacteriaceae</taxon>
        <taxon>Flavobacterium</taxon>
    </lineage>
</organism>
<dbReference type="SUPFAM" id="SSF54593">
    <property type="entry name" value="Glyoxalase/Bleomycin resistance protein/Dihydroxybiphenyl dioxygenase"/>
    <property type="match status" value="1"/>
</dbReference>
<dbReference type="Pfam" id="PF00903">
    <property type="entry name" value="Glyoxalase"/>
    <property type="match status" value="1"/>
</dbReference>
<dbReference type="AlphaFoldDB" id="A0A4Z0L2S3"/>
<dbReference type="Proteomes" id="UP000297407">
    <property type="component" value="Unassembled WGS sequence"/>
</dbReference>
<dbReference type="PANTHER" id="PTHR33993">
    <property type="entry name" value="GLYOXALASE-RELATED"/>
    <property type="match status" value="1"/>
</dbReference>
<dbReference type="InterPro" id="IPR029068">
    <property type="entry name" value="Glyas_Bleomycin-R_OHBP_Dase"/>
</dbReference>
<dbReference type="Gene3D" id="3.10.180.10">
    <property type="entry name" value="2,3-Dihydroxybiphenyl 1,2-Dioxygenase, domain 1"/>
    <property type="match status" value="1"/>
</dbReference>
<sequence>MSNRVVHFEIPCDNPQKTMDFFTEVFGWSFQQFGTEEYWSVITGDEASHGINGGLMKKKDPAQPVVNSIEVASVDKAITDIEKGGGKIVVPKMPIPTIGWLAYFTDPDGNVHGIYQKDASATM</sequence>
<dbReference type="PROSITE" id="PS51819">
    <property type="entry name" value="VOC"/>
    <property type="match status" value="1"/>
</dbReference>
<dbReference type="EMBL" id="SRLH01000009">
    <property type="protein sequence ID" value="TGD56733.1"/>
    <property type="molecule type" value="Genomic_DNA"/>
</dbReference>
<feature type="domain" description="VOC" evidence="1">
    <location>
        <begin position="4"/>
        <end position="117"/>
    </location>
</feature>
<dbReference type="InterPro" id="IPR052164">
    <property type="entry name" value="Anthracycline_SecMetBiosynth"/>
</dbReference>
<accession>A0A4Z0L2S3</accession>
<proteinExistence type="predicted"/>
<keyword evidence="3" id="KW-1185">Reference proteome</keyword>
<dbReference type="CDD" id="cd07247">
    <property type="entry name" value="SgaA_N_like"/>
    <property type="match status" value="1"/>
</dbReference>
<reference evidence="2 3" key="1">
    <citation type="submission" date="2019-04" db="EMBL/GenBank/DDBJ databases">
        <title>Flavobacterium sp. strain DS2-A Genome sequencing and assembly.</title>
        <authorList>
            <person name="Kim I."/>
        </authorList>
    </citation>
    <scope>NUCLEOTIDE SEQUENCE [LARGE SCALE GENOMIC DNA]</scope>
    <source>
        <strain evidence="2 3">DS2-A</strain>
    </source>
</reference>
<evidence type="ECO:0000313" key="3">
    <source>
        <dbReference type="Proteomes" id="UP000297407"/>
    </source>
</evidence>